<reference evidence="1" key="2">
    <citation type="submission" date="2022-01" db="EMBL/GenBank/DDBJ databases">
        <authorList>
            <person name="Yamashiro T."/>
            <person name="Shiraishi A."/>
            <person name="Satake H."/>
            <person name="Nakayama K."/>
        </authorList>
    </citation>
    <scope>NUCLEOTIDE SEQUENCE</scope>
</reference>
<protein>
    <submittedName>
        <fullName evidence="1">Uncharacterized protein</fullName>
    </submittedName>
</protein>
<dbReference type="EMBL" id="BQNB010019086">
    <property type="protein sequence ID" value="GJT81506.1"/>
    <property type="molecule type" value="Genomic_DNA"/>
</dbReference>
<keyword evidence="2" id="KW-1185">Reference proteome</keyword>
<dbReference type="Proteomes" id="UP001151760">
    <property type="component" value="Unassembled WGS sequence"/>
</dbReference>
<evidence type="ECO:0000313" key="2">
    <source>
        <dbReference type="Proteomes" id="UP001151760"/>
    </source>
</evidence>
<proteinExistence type="predicted"/>
<comment type="caution">
    <text evidence="1">The sequence shown here is derived from an EMBL/GenBank/DDBJ whole genome shotgun (WGS) entry which is preliminary data.</text>
</comment>
<evidence type="ECO:0000313" key="1">
    <source>
        <dbReference type="EMBL" id="GJT81506.1"/>
    </source>
</evidence>
<gene>
    <name evidence="1" type="ORF">Tco_1055848</name>
</gene>
<sequence>MSITVIPWTQSQLSQKDMMPKIVQLILFIVDSGCTKHMTGNLKRLCNLGEILEIFKGNDLLTGSRRSDLVQQYSSRNNFMQLPICFMSKASPTQAWVIGIEELSSSELRFTSTYSQRKKL</sequence>
<reference evidence="1" key="1">
    <citation type="journal article" date="2022" name="Int. J. Mol. Sci.">
        <title>Draft Genome of Tanacetum Coccineum: Genomic Comparison of Closely Related Tanacetum-Family Plants.</title>
        <authorList>
            <person name="Yamashiro T."/>
            <person name="Shiraishi A."/>
            <person name="Nakayama K."/>
            <person name="Satake H."/>
        </authorList>
    </citation>
    <scope>NUCLEOTIDE SEQUENCE</scope>
</reference>
<organism evidence="1 2">
    <name type="scientific">Tanacetum coccineum</name>
    <dbReference type="NCBI Taxonomy" id="301880"/>
    <lineage>
        <taxon>Eukaryota</taxon>
        <taxon>Viridiplantae</taxon>
        <taxon>Streptophyta</taxon>
        <taxon>Embryophyta</taxon>
        <taxon>Tracheophyta</taxon>
        <taxon>Spermatophyta</taxon>
        <taxon>Magnoliopsida</taxon>
        <taxon>eudicotyledons</taxon>
        <taxon>Gunneridae</taxon>
        <taxon>Pentapetalae</taxon>
        <taxon>asterids</taxon>
        <taxon>campanulids</taxon>
        <taxon>Asterales</taxon>
        <taxon>Asteraceae</taxon>
        <taxon>Asteroideae</taxon>
        <taxon>Anthemideae</taxon>
        <taxon>Anthemidinae</taxon>
        <taxon>Tanacetum</taxon>
    </lineage>
</organism>
<accession>A0ABQ5H213</accession>
<name>A0ABQ5H213_9ASTR</name>